<dbReference type="InterPro" id="IPR042070">
    <property type="entry name" value="PucR_C-HTH_sf"/>
</dbReference>
<protein>
    <submittedName>
        <fullName evidence="3">Regulatory protein</fullName>
    </submittedName>
</protein>
<feature type="domain" description="PucR C-terminal helix-turn-helix" evidence="1">
    <location>
        <begin position="328"/>
        <end position="381"/>
    </location>
</feature>
<proteinExistence type="predicted"/>
<evidence type="ECO:0000313" key="4">
    <source>
        <dbReference type="Proteomes" id="UP000195787"/>
    </source>
</evidence>
<gene>
    <name evidence="3" type="ORF">CZ674_07785</name>
</gene>
<evidence type="ECO:0000259" key="1">
    <source>
        <dbReference type="Pfam" id="PF13556"/>
    </source>
</evidence>
<keyword evidence="4" id="KW-1185">Reference proteome</keyword>
<dbReference type="InterPro" id="IPR025736">
    <property type="entry name" value="PucR_C-HTH_dom"/>
</dbReference>
<dbReference type="PANTHER" id="PTHR33744">
    <property type="entry name" value="CARBOHYDRATE DIACID REGULATOR"/>
    <property type="match status" value="1"/>
</dbReference>
<evidence type="ECO:0000313" key="3">
    <source>
        <dbReference type="EMBL" id="SJM61551.1"/>
    </source>
</evidence>
<feature type="domain" description="RsbT co-antagonist protein RsbRD N-terminal" evidence="2">
    <location>
        <begin position="33"/>
        <end position="158"/>
    </location>
</feature>
<reference evidence="3 4" key="1">
    <citation type="submission" date="2017-02" db="EMBL/GenBank/DDBJ databases">
        <authorList>
            <person name="Peterson S.W."/>
        </authorList>
    </citation>
    <scope>NUCLEOTIDE SEQUENCE [LARGE SCALE GENOMIC DNA]</scope>
    <source>
        <strain evidence="3 4">LMG 22410</strain>
    </source>
</reference>
<dbReference type="EMBL" id="FUHU01000035">
    <property type="protein sequence ID" value="SJM61551.1"/>
    <property type="molecule type" value="Genomic_DNA"/>
</dbReference>
<name>A0A1R4G098_9MICO</name>
<accession>A0A1R4G098</accession>
<dbReference type="Proteomes" id="UP000195787">
    <property type="component" value="Unassembled WGS sequence"/>
</dbReference>
<sequence>MAFVTQTDSEAAWGDLLERLSEQRASLVDHFLELLDEQGYYSNIDVGSEDLWSNADTTLEMLILQIAGAEVPERLRGLPERLGRRRAQQGVEREALLEAVRLDFRVIWGGLVRAQGDAPADLLVAHAEEVLTVVETYIGDVQIAYLREIDALGRDSRTESRRAFARLLSTDAAADELAAEVAPALGMPVDGLFAVMCVIDVDELRVGVDDAVVEWQVDEGLVLLRLDGDDASFDPGLRDPGLRDESLRGSVVRRVHGLAAVPDAAIRARRLARLADEVAPAGGAGGLITIADAELAIARRLLEAELPGIGNPVMSAFAELDEGEATRLIATARAFCATGSVKVTAERTFVHRNTVVNRLAQFRRLTGFDLGVPDEAARALLWLA</sequence>
<evidence type="ECO:0000259" key="2">
    <source>
        <dbReference type="Pfam" id="PF14361"/>
    </source>
</evidence>
<dbReference type="AlphaFoldDB" id="A0A1R4G098"/>
<dbReference type="InterPro" id="IPR025751">
    <property type="entry name" value="RsbRD_N_dom"/>
</dbReference>
<dbReference type="Pfam" id="PF13556">
    <property type="entry name" value="HTH_30"/>
    <property type="match status" value="1"/>
</dbReference>
<organism evidence="3 4">
    <name type="scientific">Agrococcus casei LMG 22410</name>
    <dbReference type="NCBI Taxonomy" id="1255656"/>
    <lineage>
        <taxon>Bacteria</taxon>
        <taxon>Bacillati</taxon>
        <taxon>Actinomycetota</taxon>
        <taxon>Actinomycetes</taxon>
        <taxon>Micrococcales</taxon>
        <taxon>Microbacteriaceae</taxon>
        <taxon>Agrococcus</taxon>
    </lineage>
</organism>
<dbReference type="Gene3D" id="1.10.10.2840">
    <property type="entry name" value="PucR C-terminal helix-turn-helix domain"/>
    <property type="match status" value="1"/>
</dbReference>
<dbReference type="InterPro" id="IPR051448">
    <property type="entry name" value="CdaR-like_regulators"/>
</dbReference>
<dbReference type="PANTHER" id="PTHR33744:SF17">
    <property type="entry name" value="CONSERVED PROTEIN"/>
    <property type="match status" value="1"/>
</dbReference>
<dbReference type="Pfam" id="PF14361">
    <property type="entry name" value="RsbRD_N"/>
    <property type="match status" value="1"/>
</dbReference>